<dbReference type="CDD" id="cd00609">
    <property type="entry name" value="AAT_like"/>
    <property type="match status" value="1"/>
</dbReference>
<dbReference type="PANTHER" id="PTHR42790:SF19">
    <property type="entry name" value="KYNURENINE_ALPHA-AMINOADIPATE AMINOTRANSFERASE, MITOCHONDRIAL"/>
    <property type="match status" value="1"/>
</dbReference>
<dbReference type="EMBL" id="JBHSMP010000019">
    <property type="protein sequence ID" value="MFC5430438.1"/>
    <property type="molecule type" value="Genomic_DNA"/>
</dbReference>
<gene>
    <name evidence="6" type="ORF">ACFPTO_16745</name>
</gene>
<dbReference type="PANTHER" id="PTHR42790">
    <property type="entry name" value="AMINOTRANSFERASE"/>
    <property type="match status" value="1"/>
</dbReference>
<dbReference type="Gene3D" id="3.90.1150.10">
    <property type="entry name" value="Aspartate Aminotransferase, domain 1"/>
    <property type="match status" value="1"/>
</dbReference>
<keyword evidence="4" id="KW-0663">Pyridoxal phosphate</keyword>
<proteinExistence type="predicted"/>
<comment type="cofactor">
    <cofactor evidence="1">
        <name>pyridoxal 5'-phosphate</name>
        <dbReference type="ChEBI" id="CHEBI:597326"/>
    </cofactor>
</comment>
<evidence type="ECO:0000256" key="3">
    <source>
        <dbReference type="ARBA" id="ARBA00022679"/>
    </source>
</evidence>
<dbReference type="RefSeq" id="WP_377712871.1">
    <property type="nucleotide sequence ID" value="NZ_JBHSMP010000019.1"/>
</dbReference>
<evidence type="ECO:0000256" key="1">
    <source>
        <dbReference type="ARBA" id="ARBA00001933"/>
    </source>
</evidence>
<comment type="caution">
    <text evidence="6">The sequence shown here is derived from an EMBL/GenBank/DDBJ whole genome shotgun (WGS) entry which is preliminary data.</text>
</comment>
<feature type="domain" description="Aminotransferase class I/classII large" evidence="5">
    <location>
        <begin position="59"/>
        <end position="391"/>
    </location>
</feature>
<evidence type="ECO:0000313" key="7">
    <source>
        <dbReference type="Proteomes" id="UP001596103"/>
    </source>
</evidence>
<evidence type="ECO:0000313" key="6">
    <source>
        <dbReference type="EMBL" id="MFC5430438.1"/>
    </source>
</evidence>
<sequence>MDQSELQGARAWQLSERAIKLTSSAIREILKVTERPEIISFAGGLPAPSTFPAEAMRVAADRILRDNPAAALQYSATEGYLPLREWVAGRYSVGGATIRASQVLITTGSQQALDLLGKVLVSPGSPVLVETPTYLGALQSFSLYEPRYVQVPTDDLGLVPESLTPALTADARLLYAIPNFQNPTGRRLPLERREALAAFAQHAPFPVIEDDPYGALDYAGKPLPTLLSMAPEHIVHLGSFSKVLAPGLRVGYIIAPEALHFKLVQAKRASDLHTPSFTQRIVHEVVKDGFLDTHIPKIRALYRDQCEAMHAALARYMPEGVSWNKPEGGMFVWVNLPAHIDSMKLLEEAIAQNVAFVPGAPFFANEARHNTLRLSFVTVPPEKIDEGVAKLGALIRART</sequence>
<dbReference type="Pfam" id="PF00155">
    <property type="entry name" value="Aminotran_1_2"/>
    <property type="match status" value="1"/>
</dbReference>
<evidence type="ECO:0000259" key="5">
    <source>
        <dbReference type="Pfam" id="PF00155"/>
    </source>
</evidence>
<keyword evidence="3" id="KW-0808">Transferase</keyword>
<dbReference type="Proteomes" id="UP001596103">
    <property type="component" value="Unassembled WGS sequence"/>
</dbReference>
<accession>A0ABW0JBN2</accession>
<dbReference type="SUPFAM" id="SSF53383">
    <property type="entry name" value="PLP-dependent transferases"/>
    <property type="match status" value="1"/>
</dbReference>
<protein>
    <submittedName>
        <fullName evidence="6">PLP-dependent aminotransferase family protein</fullName>
    </submittedName>
</protein>
<evidence type="ECO:0000256" key="4">
    <source>
        <dbReference type="ARBA" id="ARBA00022898"/>
    </source>
</evidence>
<dbReference type="InterPro" id="IPR004839">
    <property type="entry name" value="Aminotransferase_I/II_large"/>
</dbReference>
<dbReference type="Gene3D" id="3.40.640.10">
    <property type="entry name" value="Type I PLP-dependent aspartate aminotransferase-like (Major domain)"/>
    <property type="match status" value="1"/>
</dbReference>
<organism evidence="6 7">
    <name type="scientific">Paraburkholderia denitrificans</name>
    <dbReference type="NCBI Taxonomy" id="694025"/>
    <lineage>
        <taxon>Bacteria</taxon>
        <taxon>Pseudomonadati</taxon>
        <taxon>Pseudomonadota</taxon>
        <taxon>Betaproteobacteria</taxon>
        <taxon>Burkholderiales</taxon>
        <taxon>Burkholderiaceae</taxon>
        <taxon>Paraburkholderia</taxon>
    </lineage>
</organism>
<dbReference type="InterPro" id="IPR015421">
    <property type="entry name" value="PyrdxlP-dep_Trfase_major"/>
</dbReference>
<dbReference type="InterPro" id="IPR015422">
    <property type="entry name" value="PyrdxlP-dep_Trfase_small"/>
</dbReference>
<name>A0ABW0JBN2_9BURK</name>
<keyword evidence="7" id="KW-1185">Reference proteome</keyword>
<dbReference type="GO" id="GO:0008483">
    <property type="term" value="F:transaminase activity"/>
    <property type="evidence" value="ECO:0007669"/>
    <property type="project" value="UniProtKB-KW"/>
</dbReference>
<keyword evidence="2 6" id="KW-0032">Aminotransferase</keyword>
<dbReference type="InterPro" id="IPR015424">
    <property type="entry name" value="PyrdxlP-dep_Trfase"/>
</dbReference>
<reference evidence="7" key="1">
    <citation type="journal article" date="2019" name="Int. J. Syst. Evol. Microbiol.">
        <title>The Global Catalogue of Microorganisms (GCM) 10K type strain sequencing project: providing services to taxonomists for standard genome sequencing and annotation.</title>
        <authorList>
            <consortium name="The Broad Institute Genomics Platform"/>
            <consortium name="The Broad Institute Genome Sequencing Center for Infectious Disease"/>
            <person name="Wu L."/>
            <person name="Ma J."/>
        </authorList>
    </citation>
    <scope>NUCLEOTIDE SEQUENCE [LARGE SCALE GENOMIC DNA]</scope>
    <source>
        <strain evidence="7">CCUG 56042</strain>
    </source>
</reference>
<evidence type="ECO:0000256" key="2">
    <source>
        <dbReference type="ARBA" id="ARBA00022576"/>
    </source>
</evidence>
<dbReference type="InterPro" id="IPR050859">
    <property type="entry name" value="Class-I_PLP-dep_aminotransf"/>
</dbReference>